<dbReference type="Pfam" id="PF22590">
    <property type="entry name" value="Cas3-like_C_2"/>
    <property type="match status" value="1"/>
</dbReference>
<name>A0A5C5XKJ3_9PLAN</name>
<evidence type="ECO:0000256" key="4">
    <source>
        <dbReference type="ARBA" id="ARBA00022723"/>
    </source>
</evidence>
<dbReference type="NCBIfam" id="TIGR01596">
    <property type="entry name" value="cas3_HD"/>
    <property type="match status" value="1"/>
</dbReference>
<keyword evidence="9" id="KW-0051">Antiviral defense</keyword>
<accession>A0A5C5XKJ3</accession>
<keyword evidence="4" id="KW-0479">Metal-binding</keyword>
<evidence type="ECO:0000313" key="13">
    <source>
        <dbReference type="Proteomes" id="UP000316095"/>
    </source>
</evidence>
<keyword evidence="8" id="KW-0067">ATP-binding</keyword>
<comment type="similarity">
    <text evidence="10">Belongs to the DEAD box helicase family.</text>
</comment>
<dbReference type="GO" id="GO:0051607">
    <property type="term" value="P:defense response to virus"/>
    <property type="evidence" value="ECO:0007669"/>
    <property type="project" value="UniProtKB-KW"/>
</dbReference>
<reference evidence="12 13" key="1">
    <citation type="submission" date="2019-02" db="EMBL/GenBank/DDBJ databases">
        <title>Deep-cultivation of Planctomycetes and their phenomic and genomic characterization uncovers novel biology.</title>
        <authorList>
            <person name="Wiegand S."/>
            <person name="Jogler M."/>
            <person name="Boedeker C."/>
            <person name="Pinto D."/>
            <person name="Vollmers J."/>
            <person name="Rivas-Marin E."/>
            <person name="Kohn T."/>
            <person name="Peeters S.H."/>
            <person name="Heuer A."/>
            <person name="Rast P."/>
            <person name="Oberbeckmann S."/>
            <person name="Bunk B."/>
            <person name="Jeske O."/>
            <person name="Meyerdierks A."/>
            <person name="Storesund J.E."/>
            <person name="Kallscheuer N."/>
            <person name="Luecker S."/>
            <person name="Lage O.M."/>
            <person name="Pohl T."/>
            <person name="Merkel B.J."/>
            <person name="Hornburger P."/>
            <person name="Mueller R.-W."/>
            <person name="Bruemmer F."/>
            <person name="Labrenz M."/>
            <person name="Spormann A.M."/>
            <person name="Op Den Camp H."/>
            <person name="Overmann J."/>
            <person name="Amann R."/>
            <person name="Jetten M.S.M."/>
            <person name="Mascher T."/>
            <person name="Medema M.H."/>
            <person name="Devos D.P."/>
            <person name="Kaster A.-K."/>
            <person name="Ovreas L."/>
            <person name="Rohde M."/>
            <person name="Galperin M.Y."/>
            <person name="Jogler C."/>
        </authorList>
    </citation>
    <scope>NUCLEOTIDE SEQUENCE [LARGE SCALE GENOMIC DNA]</scope>
    <source>
        <strain evidence="12 13">Pan54</strain>
    </source>
</reference>
<evidence type="ECO:0000256" key="7">
    <source>
        <dbReference type="ARBA" id="ARBA00022806"/>
    </source>
</evidence>
<dbReference type="InterPro" id="IPR027417">
    <property type="entry name" value="P-loop_NTPase"/>
</dbReference>
<dbReference type="InterPro" id="IPR014001">
    <property type="entry name" value="Helicase_ATP-bd"/>
</dbReference>
<feature type="domain" description="HD Cas3-type" evidence="11">
    <location>
        <begin position="604"/>
        <end position="830"/>
    </location>
</feature>
<dbReference type="InterPro" id="IPR054712">
    <property type="entry name" value="Cas3-like_dom"/>
</dbReference>
<keyword evidence="13" id="KW-1185">Reference proteome</keyword>
<evidence type="ECO:0000256" key="3">
    <source>
        <dbReference type="ARBA" id="ARBA00022722"/>
    </source>
</evidence>
<dbReference type="GO" id="GO:0005829">
    <property type="term" value="C:cytosol"/>
    <property type="evidence" value="ECO:0007669"/>
    <property type="project" value="TreeGrafter"/>
</dbReference>
<dbReference type="AlphaFoldDB" id="A0A5C5XKJ3"/>
<keyword evidence="5" id="KW-0547">Nucleotide-binding</keyword>
<dbReference type="SMART" id="SM00490">
    <property type="entry name" value="HELICc"/>
    <property type="match status" value="1"/>
</dbReference>
<dbReference type="OrthoDB" id="9810236at2"/>
<evidence type="ECO:0000259" key="11">
    <source>
        <dbReference type="PROSITE" id="PS51643"/>
    </source>
</evidence>
<keyword evidence="3" id="KW-0540">Nuclease</keyword>
<comment type="similarity">
    <text evidence="1">In the N-terminal section; belongs to the CRISPR-associated nuclease Cas3-HD family.</text>
</comment>
<evidence type="ECO:0000313" key="12">
    <source>
        <dbReference type="EMBL" id="TWT63746.1"/>
    </source>
</evidence>
<gene>
    <name evidence="12" type="primary">cas3</name>
    <name evidence="12" type="ORF">Pan54_45040</name>
</gene>
<comment type="caution">
    <text evidence="12">The sequence shown here is derived from an EMBL/GenBank/DDBJ whole genome shotgun (WGS) entry which is preliminary data.</text>
</comment>
<dbReference type="Pfam" id="PF18019">
    <property type="entry name" value="Cas3_HD"/>
    <property type="match status" value="1"/>
</dbReference>
<evidence type="ECO:0000256" key="1">
    <source>
        <dbReference type="ARBA" id="ARBA00006847"/>
    </source>
</evidence>
<dbReference type="SUPFAM" id="SSF109604">
    <property type="entry name" value="HD-domain/PDEase-like"/>
    <property type="match status" value="1"/>
</dbReference>
<dbReference type="GO" id="GO:0046872">
    <property type="term" value="F:metal ion binding"/>
    <property type="evidence" value="ECO:0007669"/>
    <property type="project" value="UniProtKB-KW"/>
</dbReference>
<evidence type="ECO:0000256" key="8">
    <source>
        <dbReference type="ARBA" id="ARBA00022840"/>
    </source>
</evidence>
<proteinExistence type="inferred from homology"/>
<evidence type="ECO:0000256" key="10">
    <source>
        <dbReference type="ARBA" id="ARBA00038437"/>
    </source>
</evidence>
<protein>
    <submittedName>
        <fullName evidence="12">CRISPR-associated nuclease/helicase Cas3</fullName>
        <ecNumber evidence="12">3.1.-.-</ecNumber>
    </submittedName>
</protein>
<dbReference type="SMART" id="SM00487">
    <property type="entry name" value="DEXDc"/>
    <property type="match status" value="1"/>
</dbReference>
<sequence>MNYKTFFKSATDGFKPYPYQTRLAEAELFPEVLSVPTGVGKTAAVILAWMYRRHLDESASQTPRRLIYCLPMRTLVEQTHEVTRLWRDQLQQAGLLKRPVNLHVLMGGEEDTRWYASPEKDAILIGTQDMLLSRALNRGYGMSRYRWPIDFSLVNNDCLWVLDETQLMGVGLTTSAQLQGLREKLQTYGNCQTLWMSATLNPDPLNTVDHPLPKTGKWLSEQIEADDREDDRVENLLTASKPLLPASLAVPTDSASRKKYPQQLAEQVLKSHQAGTLTLVVLNRVDRTQETFRQLQKQTEKENGLEIKLIHSRFRPHERGHIQSEALKEQSIPPAGRILVATQAIEAGVDISATTLFTELAPWSSLVQRFGRCNRKGICGTDNHPSAQIFWIDLDTENARQAAPIALPYTIEEMDRARDVIRNLTDVGPQSLPKVTEPEPIVHVLRRKDLIELFDTTPDLSGNDLDISRYIREADDTSVQVYWRGWEIGESNRKREPPQPDLDTFPAPDRQELCAVSITQFKEFVSKTLKKNDKTKSLAWVWNPLENEWEECRNVRPGQIVLLHQQAGGYDKELGWTGEISDGPVKPCSSGKNETFLPAMDQEEPGTAITIQTHLNEVGTSAIQLQQAEDAQWDTAIPWEEIIRAAWWHDVGKAHPAFQGAMRGANSELPEDQLWAKSGRNGGYLQYMMKGGEETINRRGFRHELASALAFLQQHAADPTVNLIAYLIASHHGKVRMSIRCLPNETKPKDGRLFARGLWDHDELPALEIGNGEVSQAVNLELSVMQLGDTCNEAGQTCPSWLSRTLQLRDQYGPFRLAFLETLIRIADWRGSSKRDAQ</sequence>
<organism evidence="12 13">
    <name type="scientific">Rubinisphaera italica</name>
    <dbReference type="NCBI Taxonomy" id="2527969"/>
    <lineage>
        <taxon>Bacteria</taxon>
        <taxon>Pseudomonadati</taxon>
        <taxon>Planctomycetota</taxon>
        <taxon>Planctomycetia</taxon>
        <taxon>Planctomycetales</taxon>
        <taxon>Planctomycetaceae</taxon>
        <taxon>Rubinisphaera</taxon>
    </lineage>
</organism>
<dbReference type="GO" id="GO:0005524">
    <property type="term" value="F:ATP binding"/>
    <property type="evidence" value="ECO:0007669"/>
    <property type="project" value="UniProtKB-KW"/>
</dbReference>
<dbReference type="SUPFAM" id="SSF52540">
    <property type="entry name" value="P-loop containing nucleoside triphosphate hydrolases"/>
    <property type="match status" value="1"/>
</dbReference>
<dbReference type="PANTHER" id="PTHR47959">
    <property type="entry name" value="ATP-DEPENDENT RNA HELICASE RHLE-RELATED"/>
    <property type="match status" value="1"/>
</dbReference>
<dbReference type="NCBIfam" id="TIGR01587">
    <property type="entry name" value="cas3_core"/>
    <property type="match status" value="1"/>
</dbReference>
<dbReference type="InterPro" id="IPR006474">
    <property type="entry name" value="Helicase_Cas3_CRISPR-ass_core"/>
</dbReference>
<dbReference type="EC" id="3.1.-.-" evidence="12"/>
<dbReference type="Gene3D" id="1.10.3210.30">
    <property type="match status" value="1"/>
</dbReference>
<dbReference type="GO" id="GO:0003724">
    <property type="term" value="F:RNA helicase activity"/>
    <property type="evidence" value="ECO:0007669"/>
    <property type="project" value="TreeGrafter"/>
</dbReference>
<keyword evidence="6 12" id="KW-0378">Hydrolase</keyword>
<dbReference type="Proteomes" id="UP000316095">
    <property type="component" value="Unassembled WGS sequence"/>
</dbReference>
<evidence type="ECO:0000256" key="9">
    <source>
        <dbReference type="ARBA" id="ARBA00023118"/>
    </source>
</evidence>
<dbReference type="GO" id="GO:0004518">
    <property type="term" value="F:nuclease activity"/>
    <property type="evidence" value="ECO:0007669"/>
    <property type="project" value="UniProtKB-KW"/>
</dbReference>
<dbReference type="Gene3D" id="3.40.50.300">
    <property type="entry name" value="P-loop containing nucleotide triphosphate hydrolases"/>
    <property type="match status" value="2"/>
</dbReference>
<dbReference type="GO" id="GO:0016787">
    <property type="term" value="F:hydrolase activity"/>
    <property type="evidence" value="ECO:0007669"/>
    <property type="project" value="UniProtKB-KW"/>
</dbReference>
<evidence type="ECO:0000256" key="6">
    <source>
        <dbReference type="ARBA" id="ARBA00022801"/>
    </source>
</evidence>
<comment type="similarity">
    <text evidence="2">In the central section; belongs to the CRISPR-associated helicase Cas3 family.</text>
</comment>
<dbReference type="Pfam" id="PF00270">
    <property type="entry name" value="DEAD"/>
    <property type="match status" value="1"/>
</dbReference>
<dbReference type="InterPro" id="IPR050079">
    <property type="entry name" value="DEAD_box_RNA_helicase"/>
</dbReference>
<dbReference type="InterPro" id="IPR006483">
    <property type="entry name" value="CRISPR-assoc_Cas3_HD"/>
</dbReference>
<evidence type="ECO:0000256" key="2">
    <source>
        <dbReference type="ARBA" id="ARBA00009046"/>
    </source>
</evidence>
<dbReference type="InterPro" id="IPR001650">
    <property type="entry name" value="Helicase_C-like"/>
</dbReference>
<dbReference type="InterPro" id="IPR011545">
    <property type="entry name" value="DEAD/DEAH_box_helicase_dom"/>
</dbReference>
<dbReference type="GO" id="GO:0003676">
    <property type="term" value="F:nucleic acid binding"/>
    <property type="evidence" value="ECO:0007669"/>
    <property type="project" value="InterPro"/>
</dbReference>
<dbReference type="InterPro" id="IPR038257">
    <property type="entry name" value="CRISPR-assoc_Cas3_HD_sf"/>
</dbReference>
<evidence type="ECO:0000256" key="5">
    <source>
        <dbReference type="ARBA" id="ARBA00022741"/>
    </source>
</evidence>
<dbReference type="PROSITE" id="PS51643">
    <property type="entry name" value="HD_CAS3"/>
    <property type="match status" value="1"/>
</dbReference>
<keyword evidence="7 12" id="KW-0347">Helicase</keyword>
<dbReference type="EMBL" id="SJPG01000001">
    <property type="protein sequence ID" value="TWT63746.1"/>
    <property type="molecule type" value="Genomic_DNA"/>
</dbReference>
<dbReference type="PANTHER" id="PTHR47959:SF16">
    <property type="entry name" value="CRISPR-ASSOCIATED NUCLEASE_HELICASE CAS3-RELATED"/>
    <property type="match status" value="1"/>
</dbReference>